<sequence>MQFKTQLLFAATAVAAATPNKVETREVHVVHILEKLHVAGPANISPNKRDVQALFARADLDDCQDMATDLIQGMPTAGSNLDEWAESINDAATTSDPCSLYAPASLSEELMDYMTDYIDWLVDIQDDAEEFVEECSQYGSGEVVESCESVGTVFFTENNQTETVRLEEIIASATAAADDDDNAAPGRTAGLTAAIAAAVGAVGVVMAL</sequence>
<organism evidence="1 2">
    <name type="scientific">Neonectria punicea</name>
    <dbReference type="NCBI Taxonomy" id="979145"/>
    <lineage>
        <taxon>Eukaryota</taxon>
        <taxon>Fungi</taxon>
        <taxon>Dikarya</taxon>
        <taxon>Ascomycota</taxon>
        <taxon>Pezizomycotina</taxon>
        <taxon>Sordariomycetes</taxon>
        <taxon>Hypocreomycetidae</taxon>
        <taxon>Hypocreales</taxon>
        <taxon>Nectriaceae</taxon>
        <taxon>Neonectria</taxon>
    </lineage>
</organism>
<comment type="caution">
    <text evidence="1">The sequence shown here is derived from an EMBL/GenBank/DDBJ whole genome shotgun (WGS) entry which is preliminary data.</text>
</comment>
<reference evidence="1 2" key="1">
    <citation type="journal article" date="2025" name="Microbiol. Resour. Announc.">
        <title>Draft genome sequences for Neonectria magnoliae and Neonectria punicea, canker pathogens of Liriodendron tulipifera and Acer saccharum in West Virginia.</title>
        <authorList>
            <person name="Petronek H.M."/>
            <person name="Kasson M.T."/>
            <person name="Metheny A.M."/>
            <person name="Stauder C.M."/>
            <person name="Lovett B."/>
            <person name="Lynch S.C."/>
            <person name="Garnas J.R."/>
            <person name="Kasson L.R."/>
            <person name="Stajich J.E."/>
        </authorList>
    </citation>
    <scope>NUCLEOTIDE SEQUENCE [LARGE SCALE GENOMIC DNA]</scope>
    <source>
        <strain evidence="1 2">NRRL 64653</strain>
    </source>
</reference>
<protein>
    <recommendedName>
        <fullName evidence="3">Infection structure specific protein</fullName>
    </recommendedName>
</protein>
<dbReference type="EMBL" id="JAZAVJ010000057">
    <property type="protein sequence ID" value="KAK7417474.1"/>
    <property type="molecule type" value="Genomic_DNA"/>
</dbReference>
<gene>
    <name evidence="1" type="ORF">QQX98_004594</name>
</gene>
<dbReference type="Proteomes" id="UP001498476">
    <property type="component" value="Unassembled WGS sequence"/>
</dbReference>
<evidence type="ECO:0000313" key="2">
    <source>
        <dbReference type="Proteomes" id="UP001498476"/>
    </source>
</evidence>
<evidence type="ECO:0008006" key="3">
    <source>
        <dbReference type="Google" id="ProtNLM"/>
    </source>
</evidence>
<name>A0ABR1H8N1_9HYPO</name>
<proteinExistence type="predicted"/>
<accession>A0ABR1H8N1</accession>
<keyword evidence="2" id="KW-1185">Reference proteome</keyword>
<evidence type="ECO:0000313" key="1">
    <source>
        <dbReference type="EMBL" id="KAK7417474.1"/>
    </source>
</evidence>